<dbReference type="InterPro" id="IPR006059">
    <property type="entry name" value="SBP"/>
</dbReference>
<dbReference type="OrthoDB" id="9769319at2"/>
<dbReference type="CDD" id="cd13659">
    <property type="entry name" value="PBP2_PotF"/>
    <property type="match status" value="1"/>
</dbReference>
<dbReference type="PANTHER" id="PTHR30222:SF12">
    <property type="entry name" value="NORSPERMIDINE SENSOR"/>
    <property type="match status" value="1"/>
</dbReference>
<feature type="chain" id="PRO_5021000232" evidence="5">
    <location>
        <begin position="23"/>
        <end position="362"/>
    </location>
</feature>
<dbReference type="RefSeq" id="WP_136914738.1">
    <property type="nucleotide sequence ID" value="NZ_CP039371.1"/>
</dbReference>
<dbReference type="PANTHER" id="PTHR30222">
    <property type="entry name" value="SPERMIDINE/PUTRESCINE-BINDING PERIPLASMIC PROTEIN"/>
    <property type="match status" value="1"/>
</dbReference>
<dbReference type="InterPro" id="IPR001188">
    <property type="entry name" value="Sperm_putr-bd"/>
</dbReference>
<name>A0A4D6XE28_PSEPU</name>
<evidence type="ECO:0000313" key="7">
    <source>
        <dbReference type="Proteomes" id="UP000298551"/>
    </source>
</evidence>
<dbReference type="GO" id="GO:0015846">
    <property type="term" value="P:polyamine transport"/>
    <property type="evidence" value="ECO:0007669"/>
    <property type="project" value="InterPro"/>
</dbReference>
<feature type="signal peptide" evidence="5">
    <location>
        <begin position="1"/>
        <end position="22"/>
    </location>
</feature>
<evidence type="ECO:0000256" key="2">
    <source>
        <dbReference type="ARBA" id="ARBA00022448"/>
    </source>
</evidence>
<dbReference type="GO" id="GO:0042597">
    <property type="term" value="C:periplasmic space"/>
    <property type="evidence" value="ECO:0007669"/>
    <property type="project" value="UniProtKB-SubCell"/>
</dbReference>
<dbReference type="AlphaFoldDB" id="A0A4D6XE28"/>
<sequence>MRQLQALIPAAFTLLFGAAAQAAPSVSVYNWTDYIGDTTLADFQASSGIKVVYDVFDSNETLEGKLLAGRTGYDVVVPSNHFLGRQAQAGAFMPLDRSKLPNWKHLDPKLLKQLEQNDPGNRYAVPYLWGTNGIGYNVEKVKAALGIDRIDSWAVLFEPENLKKLKQCGVAFMDSPDELFPAMLNYLGLDPRSENPADYAKAEARLLELRPYVTYFHSSKYVSDLANGNVCIAFGYSGDVFQAANRAVEANNGIKVAYSIPKEGSNLWFDLLAIPKDANNPEQALAFINYLLDPHVIAKVSATVGYANANPDAQAYMDASLVNNPEIYPPQDVLDKLYISSTPSPKIMRVMTRSWSKIKSNR</sequence>
<comment type="subcellular location">
    <subcellularLocation>
        <location evidence="1">Periplasm</location>
    </subcellularLocation>
</comment>
<dbReference type="GO" id="GO:0019808">
    <property type="term" value="F:polyamine binding"/>
    <property type="evidence" value="ECO:0007669"/>
    <property type="project" value="InterPro"/>
</dbReference>
<evidence type="ECO:0000256" key="3">
    <source>
        <dbReference type="ARBA" id="ARBA00022729"/>
    </source>
</evidence>
<dbReference type="Gene3D" id="3.40.190.10">
    <property type="entry name" value="Periplasmic binding protein-like II"/>
    <property type="match status" value="2"/>
</dbReference>
<evidence type="ECO:0000256" key="4">
    <source>
        <dbReference type="ARBA" id="ARBA00022764"/>
    </source>
</evidence>
<keyword evidence="4" id="KW-0574">Periplasm</keyword>
<keyword evidence="2" id="KW-0813">Transport</keyword>
<dbReference type="PIRSF" id="PIRSF019574">
    <property type="entry name" value="Periplasmic_polyamine_BP"/>
    <property type="match status" value="1"/>
</dbReference>
<proteinExistence type="predicted"/>
<dbReference type="Pfam" id="PF13416">
    <property type="entry name" value="SBP_bac_8"/>
    <property type="match status" value="1"/>
</dbReference>
<evidence type="ECO:0000256" key="5">
    <source>
        <dbReference type="SAM" id="SignalP"/>
    </source>
</evidence>
<dbReference type="EMBL" id="CP039371">
    <property type="protein sequence ID" value="QCI12581.1"/>
    <property type="molecule type" value="Genomic_DNA"/>
</dbReference>
<protein>
    <submittedName>
        <fullName evidence="6">Polyamine ABC transporter substrate-binding protein</fullName>
    </submittedName>
</protein>
<dbReference type="SUPFAM" id="SSF53850">
    <property type="entry name" value="Periplasmic binding protein-like II"/>
    <property type="match status" value="1"/>
</dbReference>
<gene>
    <name evidence="6" type="ORF">E6B08_14930</name>
</gene>
<dbReference type="PRINTS" id="PR00909">
    <property type="entry name" value="SPERMDNBNDNG"/>
</dbReference>
<evidence type="ECO:0000256" key="1">
    <source>
        <dbReference type="ARBA" id="ARBA00004418"/>
    </source>
</evidence>
<dbReference type="Proteomes" id="UP000298551">
    <property type="component" value="Chromosome"/>
</dbReference>
<reference evidence="7" key="1">
    <citation type="submission" date="2019-04" db="EMBL/GenBank/DDBJ databases">
        <title>Genome sequence of Pseudomonas putida 1290, an auxin catabolizing strain.</title>
        <authorList>
            <person name="Laird T.S."/>
            <person name="Leveau J.H.J."/>
        </authorList>
    </citation>
    <scope>NUCLEOTIDE SEQUENCE [LARGE SCALE GENOMIC DNA]</scope>
    <source>
        <strain evidence="7">1290</strain>
    </source>
</reference>
<organism evidence="6 7">
    <name type="scientific">Pseudomonas putida</name>
    <name type="common">Arthrobacter siderocapsulatus</name>
    <dbReference type="NCBI Taxonomy" id="303"/>
    <lineage>
        <taxon>Bacteria</taxon>
        <taxon>Pseudomonadati</taxon>
        <taxon>Pseudomonadota</taxon>
        <taxon>Gammaproteobacteria</taxon>
        <taxon>Pseudomonadales</taxon>
        <taxon>Pseudomonadaceae</taxon>
        <taxon>Pseudomonas</taxon>
    </lineage>
</organism>
<accession>A0A4D6XE28</accession>
<evidence type="ECO:0000313" key="6">
    <source>
        <dbReference type="EMBL" id="QCI12581.1"/>
    </source>
</evidence>
<keyword evidence="3 5" id="KW-0732">Signal</keyword>